<proteinExistence type="inferred from homology"/>
<reference evidence="4" key="1">
    <citation type="submission" date="2021-01" db="EMBL/GenBank/DDBJ databases">
        <authorList>
            <person name="Corre E."/>
            <person name="Pelletier E."/>
            <person name="Niang G."/>
            <person name="Scheremetjew M."/>
            <person name="Finn R."/>
            <person name="Kale V."/>
            <person name="Holt S."/>
            <person name="Cochrane G."/>
            <person name="Meng A."/>
            <person name="Brown T."/>
            <person name="Cohen L."/>
        </authorList>
    </citation>
    <scope>NUCLEOTIDE SEQUENCE</scope>
    <source>
        <strain evidence="4">Isolate 1302-5</strain>
    </source>
</reference>
<dbReference type="GO" id="GO:0003729">
    <property type="term" value="F:mRNA binding"/>
    <property type="evidence" value="ECO:0007669"/>
    <property type="project" value="TreeGrafter"/>
</dbReference>
<dbReference type="CDD" id="cd11607">
    <property type="entry name" value="DENR_C"/>
    <property type="match status" value="1"/>
</dbReference>
<dbReference type="GO" id="GO:0002188">
    <property type="term" value="P:translation reinitiation"/>
    <property type="evidence" value="ECO:0007669"/>
    <property type="project" value="TreeGrafter"/>
</dbReference>
<organism evidence="4">
    <name type="scientific">Odontella aurita</name>
    <dbReference type="NCBI Taxonomy" id="265563"/>
    <lineage>
        <taxon>Eukaryota</taxon>
        <taxon>Sar</taxon>
        <taxon>Stramenopiles</taxon>
        <taxon>Ochrophyta</taxon>
        <taxon>Bacillariophyta</taxon>
        <taxon>Mediophyceae</taxon>
        <taxon>Biddulphiophycidae</taxon>
        <taxon>Eupodiscales</taxon>
        <taxon>Odontellaceae</taxon>
        <taxon>Odontella</taxon>
    </lineage>
</organism>
<dbReference type="Pfam" id="PF21023">
    <property type="entry name" value="DENR_N"/>
    <property type="match status" value="1"/>
</dbReference>
<dbReference type="InterPro" id="IPR046447">
    <property type="entry name" value="DENR_C"/>
</dbReference>
<name>A0A7S4JRI9_9STRA</name>
<sequence length="261" mass="28387">MSATEVRSVFYCRACGMPPEYCEYGPDFESHCNPWLLKNNPDEHARLKALRAGKGKGDDGDGGAGSDEENVPTRPWTTEERLVAVYKKYQPDKLDGVPALLEKYAGKESKLFAALVKKYGPEPEDPYVAAQYGADSDSDAEGDMAGLSISDKKKRRGVGAKKTSKTDTRVIIQKISRNKKKAVTIIVGMDTVPGVKLKDVAKAFSKRFAGSSSVKDTAGGGKEIIIQGDHCDDVAAMIVKKFKVPADSVFLDIDGEFVPFR</sequence>
<feature type="region of interest" description="Disordered" evidence="2">
    <location>
        <begin position="134"/>
        <end position="162"/>
    </location>
</feature>
<dbReference type="PANTHER" id="PTHR12789">
    <property type="entry name" value="DENSITY-REGULATED PROTEIN HOMOLOG"/>
    <property type="match status" value="1"/>
</dbReference>
<evidence type="ECO:0000256" key="2">
    <source>
        <dbReference type="SAM" id="MobiDB-lite"/>
    </source>
</evidence>
<protein>
    <recommendedName>
        <fullName evidence="3">SUI1 domain-containing protein</fullName>
    </recommendedName>
</protein>
<dbReference type="AlphaFoldDB" id="A0A7S4JRI9"/>
<dbReference type="EMBL" id="HBKQ01047092">
    <property type="protein sequence ID" value="CAE2271882.1"/>
    <property type="molecule type" value="Transcribed_RNA"/>
</dbReference>
<evidence type="ECO:0000313" key="4">
    <source>
        <dbReference type="EMBL" id="CAE2271882.1"/>
    </source>
</evidence>
<dbReference type="SUPFAM" id="SSF55159">
    <property type="entry name" value="eIF1-like"/>
    <property type="match status" value="1"/>
</dbReference>
<dbReference type="PANTHER" id="PTHR12789:SF0">
    <property type="entry name" value="DENSITY-REGULATED PROTEIN"/>
    <property type="match status" value="1"/>
</dbReference>
<dbReference type="InterPro" id="IPR036877">
    <property type="entry name" value="SUI1_dom_sf"/>
</dbReference>
<dbReference type="InterPro" id="IPR048517">
    <property type="entry name" value="DENR_N"/>
</dbReference>
<feature type="domain" description="SUI1" evidence="3">
    <location>
        <begin position="170"/>
        <end position="242"/>
    </location>
</feature>
<accession>A0A7S4JRI9</accession>
<feature type="compositionally biased region" description="Basic residues" evidence="2">
    <location>
        <begin position="152"/>
        <end position="162"/>
    </location>
</feature>
<dbReference type="GO" id="GO:0003743">
    <property type="term" value="F:translation initiation factor activity"/>
    <property type="evidence" value="ECO:0007669"/>
    <property type="project" value="InterPro"/>
</dbReference>
<comment type="similarity">
    <text evidence="1">Belongs to the DENR family.</text>
</comment>
<dbReference type="Pfam" id="PF01253">
    <property type="entry name" value="SUI1"/>
    <property type="match status" value="1"/>
</dbReference>
<dbReference type="InterPro" id="IPR001950">
    <property type="entry name" value="SUI1"/>
</dbReference>
<dbReference type="Gene3D" id="3.30.780.10">
    <property type="entry name" value="SUI1-like domain"/>
    <property type="match status" value="1"/>
</dbReference>
<dbReference type="InterPro" id="IPR050318">
    <property type="entry name" value="DENR/SUI1_TIF"/>
</dbReference>
<gene>
    <name evidence="4" type="ORF">OAUR00152_LOCUS32515</name>
</gene>
<dbReference type="PROSITE" id="PS50296">
    <property type="entry name" value="SUI1"/>
    <property type="match status" value="1"/>
</dbReference>
<feature type="region of interest" description="Disordered" evidence="2">
    <location>
        <begin position="52"/>
        <end position="75"/>
    </location>
</feature>
<evidence type="ECO:0000259" key="3">
    <source>
        <dbReference type="PROSITE" id="PS50296"/>
    </source>
</evidence>
<evidence type="ECO:0000256" key="1">
    <source>
        <dbReference type="ARBA" id="ARBA00007514"/>
    </source>
</evidence>
<dbReference type="GO" id="GO:0001731">
    <property type="term" value="P:formation of translation preinitiation complex"/>
    <property type="evidence" value="ECO:0007669"/>
    <property type="project" value="TreeGrafter"/>
</dbReference>